<gene>
    <name evidence="3" type="ORF">ODALV1_LOCUS1735</name>
</gene>
<evidence type="ECO:0000256" key="1">
    <source>
        <dbReference type="SAM" id="MobiDB-lite"/>
    </source>
</evidence>
<dbReference type="Proteomes" id="UP001642540">
    <property type="component" value="Unassembled WGS sequence"/>
</dbReference>
<sequence length="148" mass="16880">MEFTIGNFLIVSLLIVGTFSFTIAGGIQHKGLLLDYGWPLSEMIQQAIKLVEKEGQAEPFTDQQAAKPVRMRLKDPLRDYILRKLSEMGPKQNNKDSPKEVEKAGQVTTTMDTPSAGEYNTEDLLFDIHFRPLLEKIQKNQEKNRFPK</sequence>
<reference evidence="3 4" key="1">
    <citation type="submission" date="2024-08" db="EMBL/GenBank/DDBJ databases">
        <authorList>
            <person name="Cucini C."/>
            <person name="Frati F."/>
        </authorList>
    </citation>
    <scope>NUCLEOTIDE SEQUENCE [LARGE SCALE GENOMIC DNA]</scope>
</reference>
<feature type="region of interest" description="Disordered" evidence="1">
    <location>
        <begin position="85"/>
        <end position="118"/>
    </location>
</feature>
<organism evidence="3 4">
    <name type="scientific">Orchesella dallaii</name>
    <dbReference type="NCBI Taxonomy" id="48710"/>
    <lineage>
        <taxon>Eukaryota</taxon>
        <taxon>Metazoa</taxon>
        <taxon>Ecdysozoa</taxon>
        <taxon>Arthropoda</taxon>
        <taxon>Hexapoda</taxon>
        <taxon>Collembola</taxon>
        <taxon>Entomobryomorpha</taxon>
        <taxon>Entomobryoidea</taxon>
        <taxon>Orchesellidae</taxon>
        <taxon>Orchesellinae</taxon>
        <taxon>Orchesella</taxon>
    </lineage>
</organism>
<protein>
    <submittedName>
        <fullName evidence="3">Uncharacterized protein</fullName>
    </submittedName>
</protein>
<keyword evidence="2" id="KW-0472">Membrane</keyword>
<proteinExistence type="predicted"/>
<keyword evidence="2" id="KW-1133">Transmembrane helix</keyword>
<evidence type="ECO:0000256" key="2">
    <source>
        <dbReference type="SAM" id="Phobius"/>
    </source>
</evidence>
<keyword evidence="2" id="KW-0812">Transmembrane</keyword>
<keyword evidence="4" id="KW-1185">Reference proteome</keyword>
<accession>A0ABP1PPH9</accession>
<feature type="transmembrane region" description="Helical" evidence="2">
    <location>
        <begin position="6"/>
        <end position="27"/>
    </location>
</feature>
<dbReference type="EMBL" id="CAXLJM020000006">
    <property type="protein sequence ID" value="CAL8071480.1"/>
    <property type="molecule type" value="Genomic_DNA"/>
</dbReference>
<name>A0ABP1PPH9_9HEXA</name>
<evidence type="ECO:0000313" key="4">
    <source>
        <dbReference type="Proteomes" id="UP001642540"/>
    </source>
</evidence>
<evidence type="ECO:0000313" key="3">
    <source>
        <dbReference type="EMBL" id="CAL8071480.1"/>
    </source>
</evidence>
<comment type="caution">
    <text evidence="3">The sequence shown here is derived from an EMBL/GenBank/DDBJ whole genome shotgun (WGS) entry which is preliminary data.</text>
</comment>
<feature type="compositionally biased region" description="Basic and acidic residues" evidence="1">
    <location>
        <begin position="93"/>
        <end position="103"/>
    </location>
</feature>